<proteinExistence type="predicted"/>
<reference evidence="2" key="1">
    <citation type="journal article" date="2019" name="Int. J. Syst. Evol. Microbiol.">
        <title>The Global Catalogue of Microorganisms (GCM) 10K type strain sequencing project: providing services to taxonomists for standard genome sequencing and annotation.</title>
        <authorList>
            <consortium name="The Broad Institute Genomics Platform"/>
            <consortium name="The Broad Institute Genome Sequencing Center for Infectious Disease"/>
            <person name="Wu L."/>
            <person name="Ma J."/>
        </authorList>
    </citation>
    <scope>NUCLEOTIDE SEQUENCE [LARGE SCALE GENOMIC DNA]</scope>
    <source>
        <strain evidence="2">WLHS5</strain>
    </source>
</reference>
<gene>
    <name evidence="1" type="ORF">ACFQRI_25980</name>
</gene>
<protein>
    <submittedName>
        <fullName evidence="1">Uncharacterized protein</fullName>
    </submittedName>
</protein>
<dbReference type="Proteomes" id="UP001596504">
    <property type="component" value="Unassembled WGS sequence"/>
</dbReference>
<sequence length="158" mass="17135">MVVDFPAENPAASGEFLTTAGSGSCADTPLVIFRRKTTTQARSVFCYGGRKRTPRPGLAHRAWSGPVNPQRHLIVTPYNMAMRDHLLILRWLPGVGWGDLSLVTASGRRRILRLVCLDPGEEPDMVDLTRRGVTSVGSGGACETWFLGSLADCRQPAG</sequence>
<accession>A0ABW2LSQ5</accession>
<dbReference type="EMBL" id="JBHTCJ010000021">
    <property type="protein sequence ID" value="MFC7344874.1"/>
    <property type="molecule type" value="Genomic_DNA"/>
</dbReference>
<name>A0ABW2LSQ5_9PSEU</name>
<dbReference type="RefSeq" id="WP_380673090.1">
    <property type="nucleotide sequence ID" value="NZ_JBHTCJ010000021.1"/>
</dbReference>
<evidence type="ECO:0000313" key="2">
    <source>
        <dbReference type="Proteomes" id="UP001596504"/>
    </source>
</evidence>
<comment type="caution">
    <text evidence="1">The sequence shown here is derived from an EMBL/GenBank/DDBJ whole genome shotgun (WGS) entry which is preliminary data.</text>
</comment>
<organism evidence="1 2">
    <name type="scientific">Saccharopolyspora griseoalba</name>
    <dbReference type="NCBI Taxonomy" id="1431848"/>
    <lineage>
        <taxon>Bacteria</taxon>
        <taxon>Bacillati</taxon>
        <taxon>Actinomycetota</taxon>
        <taxon>Actinomycetes</taxon>
        <taxon>Pseudonocardiales</taxon>
        <taxon>Pseudonocardiaceae</taxon>
        <taxon>Saccharopolyspora</taxon>
    </lineage>
</organism>
<evidence type="ECO:0000313" key="1">
    <source>
        <dbReference type="EMBL" id="MFC7344874.1"/>
    </source>
</evidence>
<keyword evidence="2" id="KW-1185">Reference proteome</keyword>